<protein>
    <recommendedName>
        <fullName evidence="3">Leucine-rich melanocyte differentiation-associated protein</fullName>
    </recommendedName>
</protein>
<dbReference type="PANTHER" id="PTHR46282">
    <property type="entry name" value="LEUCINE-RICH MELANOCYTE DIFFERENTIATION-ASSOCIATED PROTEIN"/>
    <property type="match status" value="1"/>
</dbReference>
<accession>A0ABQ9F1T6</accession>
<proteinExistence type="predicted"/>
<evidence type="ECO:0000313" key="2">
    <source>
        <dbReference type="Proteomes" id="UP001217089"/>
    </source>
</evidence>
<dbReference type="InterPro" id="IPR032675">
    <property type="entry name" value="LRR_dom_sf"/>
</dbReference>
<evidence type="ECO:0000313" key="1">
    <source>
        <dbReference type="EMBL" id="KAJ8311364.1"/>
    </source>
</evidence>
<evidence type="ECO:0008006" key="3">
    <source>
        <dbReference type="Google" id="ProtNLM"/>
    </source>
</evidence>
<sequence length="182" mass="21053">MEAKMATSLWERQNLAYQDLSEFPPDLAEKEGAKVEELDLTCNKLTDLKFLIDYPRLTTLILDHNNIQSHVKIPLMPTLHTLWVNHNKIKNLGTFVSTLTKNCPNLKLLSMMNNEAAPSYFNGGTFQQYMDYRYFVISKLPKLEVLDDKKITPDERSEAERIYGRTVSICGQLNVKLKSVRW</sequence>
<organism evidence="1 2">
    <name type="scientific">Tegillarca granosa</name>
    <name type="common">Malaysian cockle</name>
    <name type="synonym">Anadara granosa</name>
    <dbReference type="NCBI Taxonomy" id="220873"/>
    <lineage>
        <taxon>Eukaryota</taxon>
        <taxon>Metazoa</taxon>
        <taxon>Spiralia</taxon>
        <taxon>Lophotrochozoa</taxon>
        <taxon>Mollusca</taxon>
        <taxon>Bivalvia</taxon>
        <taxon>Autobranchia</taxon>
        <taxon>Pteriomorphia</taxon>
        <taxon>Arcoida</taxon>
        <taxon>Arcoidea</taxon>
        <taxon>Arcidae</taxon>
        <taxon>Tegillarca</taxon>
    </lineage>
</organism>
<dbReference type="Pfam" id="PF14580">
    <property type="entry name" value="LRR_9"/>
    <property type="match status" value="1"/>
</dbReference>
<dbReference type="PANTHER" id="PTHR46282:SF1">
    <property type="entry name" value="LEUCINE-RICH REPEAT-CONTAINING PROTEIN 72-LIKE"/>
    <property type="match status" value="1"/>
</dbReference>
<gene>
    <name evidence="1" type="ORF">KUTeg_010719</name>
</gene>
<dbReference type="SUPFAM" id="SSF52058">
    <property type="entry name" value="L domain-like"/>
    <property type="match status" value="1"/>
</dbReference>
<reference evidence="1 2" key="1">
    <citation type="submission" date="2022-12" db="EMBL/GenBank/DDBJ databases">
        <title>Chromosome-level genome of Tegillarca granosa.</title>
        <authorList>
            <person name="Kim J."/>
        </authorList>
    </citation>
    <scope>NUCLEOTIDE SEQUENCE [LARGE SCALE GENOMIC DNA]</scope>
    <source>
        <strain evidence="1">Teg-2019</strain>
        <tissue evidence="1">Adductor muscle</tissue>
    </source>
</reference>
<comment type="caution">
    <text evidence="1">The sequence shown here is derived from an EMBL/GenBank/DDBJ whole genome shotgun (WGS) entry which is preliminary data.</text>
</comment>
<dbReference type="EMBL" id="JARBDR010000496">
    <property type="protein sequence ID" value="KAJ8311364.1"/>
    <property type="molecule type" value="Genomic_DNA"/>
</dbReference>
<dbReference type="Proteomes" id="UP001217089">
    <property type="component" value="Unassembled WGS sequence"/>
</dbReference>
<dbReference type="Gene3D" id="3.80.10.10">
    <property type="entry name" value="Ribonuclease Inhibitor"/>
    <property type="match status" value="1"/>
</dbReference>
<dbReference type="InterPro" id="IPR043313">
    <property type="entry name" value="LRMDA"/>
</dbReference>
<keyword evidence="2" id="KW-1185">Reference proteome</keyword>
<name>A0ABQ9F1T6_TEGGR</name>